<evidence type="ECO:0000256" key="6">
    <source>
        <dbReference type="ARBA" id="ARBA00022989"/>
    </source>
</evidence>
<evidence type="ECO:0000256" key="4">
    <source>
        <dbReference type="ARBA" id="ARBA00022679"/>
    </source>
</evidence>
<feature type="transmembrane region" description="Helical" evidence="8">
    <location>
        <begin position="290"/>
        <end position="307"/>
    </location>
</feature>
<dbReference type="EMBL" id="MBUA01000001">
    <property type="protein sequence ID" value="MBC6490593.1"/>
    <property type="molecule type" value="Genomic_DNA"/>
</dbReference>
<feature type="transmembrane region" description="Helical" evidence="8">
    <location>
        <begin position="373"/>
        <end position="390"/>
    </location>
</feature>
<sequence>MEKFNSIWLILFAAILLLFLRLGSTTVFQVAEARNAECAAEMMRNHQYIVPVFNGKIRTDKPPLHYYAMMAAYSVAGKSEVAARFFSAICGILVVAAVYVWTRKHYGNKAAILSALILLSSLHVCLQFRLATPDPYLILTHLLALLAFHEGYVSGNRKWIYAMHLFLGFAILAKGPVGLLLPAFTIFVYLLSNKDLNATSIRGLQPIAGILVIAAVALPWYLLAHKHSNGEWTRGFFLEHNIGRFKQPTEGHKGPFFMPLLFLLGGLFPFSLFLPRVIITVMKDFRRDKSQWLLLVSAACIVLLYSVSSTKLINYTSPAYPFLAIIMGVNLSRVEGSIFRAERIILAIITMAIPVTAYILFEKEGMAIPEYTPLLFLLYPIAAIAAWILLDKSQTFKALQALAVISMGQVLVFFGLVFPSMDRTGSVYRLKNIIRDAPSVIAFDDLNDAFVFYRNAPISLVKEKDSLLNILQQQPGTVVIEKAKQSAIEEWRPPLEIIAQAKDLFSSRTSFIYRQTEKIQTDGNNPGNRGLQ</sequence>
<dbReference type="InterPro" id="IPR050297">
    <property type="entry name" value="LipidA_mod_glycosyltrf_83"/>
</dbReference>
<feature type="transmembrane region" description="Helical" evidence="8">
    <location>
        <begin position="319"/>
        <end position="338"/>
    </location>
</feature>
<feature type="transmembrane region" description="Helical" evidence="8">
    <location>
        <begin position="402"/>
        <end position="421"/>
    </location>
</feature>
<feature type="transmembrane region" description="Helical" evidence="8">
    <location>
        <begin position="165"/>
        <end position="191"/>
    </location>
</feature>
<keyword evidence="4" id="KW-0808">Transferase</keyword>
<keyword evidence="5 8" id="KW-0812">Transmembrane</keyword>
<evidence type="ECO:0000256" key="8">
    <source>
        <dbReference type="SAM" id="Phobius"/>
    </source>
</evidence>
<feature type="transmembrane region" description="Helical" evidence="8">
    <location>
        <begin position="203"/>
        <end position="224"/>
    </location>
</feature>
<evidence type="ECO:0000313" key="11">
    <source>
        <dbReference type="Proteomes" id="UP000765802"/>
    </source>
</evidence>
<gene>
    <name evidence="10" type="ORF">BC349_06425</name>
</gene>
<feature type="domain" description="Glycosyltransferase RgtA/B/C/D-like" evidence="9">
    <location>
        <begin position="60"/>
        <end position="220"/>
    </location>
</feature>
<dbReference type="RefSeq" id="WP_187255886.1">
    <property type="nucleotide sequence ID" value="NZ_JBHULF010000006.1"/>
</dbReference>
<protein>
    <recommendedName>
        <fullName evidence="9">Glycosyltransferase RgtA/B/C/D-like domain-containing protein</fullName>
    </recommendedName>
</protein>
<feature type="transmembrane region" description="Helical" evidence="8">
    <location>
        <begin position="344"/>
        <end position="361"/>
    </location>
</feature>
<evidence type="ECO:0000313" key="10">
    <source>
        <dbReference type="EMBL" id="MBC6490593.1"/>
    </source>
</evidence>
<feature type="transmembrane region" description="Helical" evidence="8">
    <location>
        <begin position="110"/>
        <end position="130"/>
    </location>
</feature>
<keyword evidence="6 8" id="KW-1133">Transmembrane helix</keyword>
<keyword evidence="7 8" id="KW-0472">Membrane</keyword>
<feature type="transmembrane region" description="Helical" evidence="8">
    <location>
        <begin position="256"/>
        <end position="278"/>
    </location>
</feature>
<dbReference type="InterPro" id="IPR038731">
    <property type="entry name" value="RgtA/B/C-like"/>
</dbReference>
<keyword evidence="11" id="KW-1185">Reference proteome</keyword>
<keyword evidence="2" id="KW-1003">Cell membrane</keyword>
<evidence type="ECO:0000259" key="9">
    <source>
        <dbReference type="Pfam" id="PF13231"/>
    </source>
</evidence>
<name>A0ABR7M6D5_9BACT</name>
<evidence type="ECO:0000256" key="7">
    <source>
        <dbReference type="ARBA" id="ARBA00023136"/>
    </source>
</evidence>
<keyword evidence="3" id="KW-0328">Glycosyltransferase</keyword>
<dbReference type="Proteomes" id="UP000765802">
    <property type="component" value="Unassembled WGS sequence"/>
</dbReference>
<reference evidence="10 11" key="1">
    <citation type="submission" date="2016-07" db="EMBL/GenBank/DDBJ databases">
        <title>Genome analysis of Flavihumibacter stibioxidans YS-17.</title>
        <authorList>
            <person name="Shi K."/>
            <person name="Han Y."/>
            <person name="Wang G."/>
        </authorList>
    </citation>
    <scope>NUCLEOTIDE SEQUENCE [LARGE SCALE GENOMIC DNA]</scope>
    <source>
        <strain evidence="10 11">YS-17</strain>
    </source>
</reference>
<feature type="transmembrane region" description="Helical" evidence="8">
    <location>
        <begin position="81"/>
        <end position="101"/>
    </location>
</feature>
<evidence type="ECO:0000256" key="2">
    <source>
        <dbReference type="ARBA" id="ARBA00022475"/>
    </source>
</evidence>
<proteinExistence type="predicted"/>
<comment type="caution">
    <text evidence="10">The sequence shown here is derived from an EMBL/GenBank/DDBJ whole genome shotgun (WGS) entry which is preliminary data.</text>
</comment>
<dbReference type="Pfam" id="PF13231">
    <property type="entry name" value="PMT_2"/>
    <property type="match status" value="1"/>
</dbReference>
<dbReference type="PANTHER" id="PTHR33908">
    <property type="entry name" value="MANNOSYLTRANSFERASE YKCB-RELATED"/>
    <property type="match status" value="1"/>
</dbReference>
<comment type="subcellular location">
    <subcellularLocation>
        <location evidence="1">Cell membrane</location>
        <topology evidence="1">Multi-pass membrane protein</topology>
    </subcellularLocation>
</comment>
<evidence type="ECO:0000256" key="1">
    <source>
        <dbReference type="ARBA" id="ARBA00004651"/>
    </source>
</evidence>
<evidence type="ECO:0000256" key="3">
    <source>
        <dbReference type="ARBA" id="ARBA00022676"/>
    </source>
</evidence>
<dbReference type="PANTHER" id="PTHR33908:SF3">
    <property type="entry name" value="UNDECAPRENYL PHOSPHATE-ALPHA-4-AMINO-4-DEOXY-L-ARABINOSE ARABINOSYL TRANSFERASE"/>
    <property type="match status" value="1"/>
</dbReference>
<accession>A0ABR7M6D5</accession>
<evidence type="ECO:0000256" key="5">
    <source>
        <dbReference type="ARBA" id="ARBA00022692"/>
    </source>
</evidence>
<organism evidence="10 11">
    <name type="scientific">Flavihumibacter stibioxidans</name>
    <dbReference type="NCBI Taxonomy" id="1834163"/>
    <lineage>
        <taxon>Bacteria</taxon>
        <taxon>Pseudomonadati</taxon>
        <taxon>Bacteroidota</taxon>
        <taxon>Chitinophagia</taxon>
        <taxon>Chitinophagales</taxon>
        <taxon>Chitinophagaceae</taxon>
        <taxon>Flavihumibacter</taxon>
    </lineage>
</organism>